<gene>
    <name evidence="2" type="ORF">GCM10023322_52690</name>
</gene>
<protein>
    <submittedName>
        <fullName evidence="2">Uncharacterized protein</fullName>
    </submittedName>
</protein>
<evidence type="ECO:0000313" key="2">
    <source>
        <dbReference type="EMBL" id="GAA5192635.1"/>
    </source>
</evidence>
<dbReference type="RefSeq" id="WP_345633965.1">
    <property type="nucleotide sequence ID" value="NZ_BAABJQ010000017.1"/>
</dbReference>
<keyword evidence="3" id="KW-1185">Reference proteome</keyword>
<name>A0ABP9SB72_9ACTN</name>
<feature type="region of interest" description="Disordered" evidence="1">
    <location>
        <begin position="1"/>
        <end position="20"/>
    </location>
</feature>
<sequence>MTDAPTAHLGSGTPVTDPAELHALRRTVRTGDDTGAGLNGLSGLAVAWVLANLNPVALPTPRPTSAGMSAPPQPSALDHLWHCRETSRI</sequence>
<dbReference type="Proteomes" id="UP001501570">
    <property type="component" value="Unassembled WGS sequence"/>
</dbReference>
<comment type="caution">
    <text evidence="2">The sequence shown here is derived from an EMBL/GenBank/DDBJ whole genome shotgun (WGS) entry which is preliminary data.</text>
</comment>
<dbReference type="EMBL" id="BAABJQ010000017">
    <property type="protein sequence ID" value="GAA5192635.1"/>
    <property type="molecule type" value="Genomic_DNA"/>
</dbReference>
<organism evidence="2 3">
    <name type="scientific">Rugosimonospora acidiphila</name>
    <dbReference type="NCBI Taxonomy" id="556531"/>
    <lineage>
        <taxon>Bacteria</taxon>
        <taxon>Bacillati</taxon>
        <taxon>Actinomycetota</taxon>
        <taxon>Actinomycetes</taxon>
        <taxon>Micromonosporales</taxon>
        <taxon>Micromonosporaceae</taxon>
        <taxon>Rugosimonospora</taxon>
    </lineage>
</organism>
<proteinExistence type="predicted"/>
<evidence type="ECO:0000313" key="3">
    <source>
        <dbReference type="Proteomes" id="UP001501570"/>
    </source>
</evidence>
<evidence type="ECO:0000256" key="1">
    <source>
        <dbReference type="SAM" id="MobiDB-lite"/>
    </source>
</evidence>
<accession>A0ABP9SB72</accession>
<reference evidence="3" key="1">
    <citation type="journal article" date="2019" name="Int. J. Syst. Evol. Microbiol.">
        <title>The Global Catalogue of Microorganisms (GCM) 10K type strain sequencing project: providing services to taxonomists for standard genome sequencing and annotation.</title>
        <authorList>
            <consortium name="The Broad Institute Genomics Platform"/>
            <consortium name="The Broad Institute Genome Sequencing Center for Infectious Disease"/>
            <person name="Wu L."/>
            <person name="Ma J."/>
        </authorList>
    </citation>
    <scope>NUCLEOTIDE SEQUENCE [LARGE SCALE GENOMIC DNA]</scope>
    <source>
        <strain evidence="3">JCM 18304</strain>
    </source>
</reference>